<protein>
    <submittedName>
        <fullName evidence="8">Ornithine monooxygenase</fullName>
    </submittedName>
</protein>
<evidence type="ECO:0000313" key="10">
    <source>
        <dbReference type="Proteomes" id="UP000050437"/>
    </source>
</evidence>
<comment type="pathway">
    <text evidence="2">Siderophore biosynthesis.</text>
</comment>
<dbReference type="PANTHER" id="PTHR42802">
    <property type="entry name" value="MONOOXYGENASE"/>
    <property type="match status" value="1"/>
</dbReference>
<dbReference type="GO" id="GO:0006879">
    <property type="term" value="P:intracellular iron ion homeostasis"/>
    <property type="evidence" value="ECO:0007669"/>
    <property type="project" value="TreeGrafter"/>
</dbReference>
<reference evidence="9 11" key="2">
    <citation type="submission" date="2018-10" db="EMBL/GenBank/DDBJ databases">
        <title>An outbreak of IMP-63 producing strain in France.</title>
        <authorList>
            <person name="Bour M."/>
            <person name="Liapis E."/>
            <person name="Plesiat P."/>
        </authorList>
    </citation>
    <scope>NUCLEOTIDE SEQUENCE [LARGE SCALE GENOMIC DNA]</scope>
    <source>
        <strain evidence="9 11">12917</strain>
    </source>
</reference>
<sequence length="451" mass="50094">MTPMHNPTDLDVIGIGFGPSNIALAIALEEMAAEHGALRSLFIDRQADYRWHGNTLVAQSELQISFLKDLVSLRNPTSPYSFVNYLHQHGRLVDFINLGTFYPCRMEFNDYLRWVAGHFNAQARYGEQVVRIEPQAAGGEVHGLRVISQDADGVETARSTRSVVVSVGGTPRIPAPFAHLRGDSRVFHHAQYLERLAQQPCVGGTPMRIAIIGGGQSAAEAFIDLNDGYPGVKVDMILRGSSLKPADDSPFVNEIFSPDFTDLVFRQNSADRERIIGEYHNTNYSVVDLDLIERIYGIFYRQKVSGQQRHAFRCLRKVEKVEASAAGVAITLRNTASGEVETHVYDAVVLATGYERQMHRELLEPVAQYLEGFEVGRDYRVQADARFKAAVYMQGFCQATHGLSDTLLSVLPIRAEEIAESLFQFAGKRREPLSRAVRPLQALGGLLESVG</sequence>
<evidence type="ECO:0000256" key="6">
    <source>
        <dbReference type="ARBA" id="ARBA00022857"/>
    </source>
</evidence>
<dbReference type="AlphaFoldDB" id="A0A0P7DKE7"/>
<keyword evidence="7" id="KW-0560">Oxidoreductase</keyword>
<evidence type="ECO:0000313" key="8">
    <source>
        <dbReference type="EMBL" id="KPM68651.1"/>
    </source>
</evidence>
<keyword evidence="6" id="KW-0521">NADP</keyword>
<dbReference type="EMBL" id="RJAI01000024">
    <property type="protein sequence ID" value="RNF90121.1"/>
    <property type="molecule type" value="Genomic_DNA"/>
</dbReference>
<dbReference type="Gene3D" id="3.50.50.60">
    <property type="entry name" value="FAD/NAD(P)-binding domain"/>
    <property type="match status" value="1"/>
</dbReference>
<name>A0A0P7DKE7_PSEPU</name>
<dbReference type="PRINTS" id="PR00368">
    <property type="entry name" value="FADPNR"/>
</dbReference>
<evidence type="ECO:0000256" key="3">
    <source>
        <dbReference type="ARBA" id="ARBA00007588"/>
    </source>
</evidence>
<evidence type="ECO:0000313" key="11">
    <source>
        <dbReference type="Proteomes" id="UP000278162"/>
    </source>
</evidence>
<dbReference type="RefSeq" id="WP_054571919.1">
    <property type="nucleotide sequence ID" value="NZ_LKKS01000011.1"/>
</dbReference>
<proteinExistence type="inferred from homology"/>
<comment type="cofactor">
    <cofactor evidence="1">
        <name>FAD</name>
        <dbReference type="ChEBI" id="CHEBI:57692"/>
    </cofactor>
</comment>
<evidence type="ECO:0000256" key="7">
    <source>
        <dbReference type="ARBA" id="ARBA00023002"/>
    </source>
</evidence>
<evidence type="ECO:0000256" key="2">
    <source>
        <dbReference type="ARBA" id="ARBA00004924"/>
    </source>
</evidence>
<comment type="similarity">
    <text evidence="3">Belongs to the lysine N(6)-hydroxylase/L-ornithine N(5)-oxygenase family.</text>
</comment>
<dbReference type="Proteomes" id="UP000050437">
    <property type="component" value="Unassembled WGS sequence"/>
</dbReference>
<dbReference type="EMBL" id="LKKS01000011">
    <property type="protein sequence ID" value="KPM68651.1"/>
    <property type="molecule type" value="Genomic_DNA"/>
</dbReference>
<dbReference type="Proteomes" id="UP000278162">
    <property type="component" value="Unassembled WGS sequence"/>
</dbReference>
<evidence type="ECO:0000256" key="1">
    <source>
        <dbReference type="ARBA" id="ARBA00001974"/>
    </source>
</evidence>
<comment type="caution">
    <text evidence="8">The sequence shown here is derived from an EMBL/GenBank/DDBJ whole genome shotgun (WGS) entry which is preliminary data.</text>
</comment>
<organism evidence="8 10">
    <name type="scientific">Pseudomonas putida</name>
    <name type="common">Arthrobacter siderocapsulatus</name>
    <dbReference type="NCBI Taxonomy" id="303"/>
    <lineage>
        <taxon>Bacteria</taxon>
        <taxon>Pseudomonadati</taxon>
        <taxon>Pseudomonadota</taxon>
        <taxon>Gammaproteobacteria</taxon>
        <taxon>Pseudomonadales</taxon>
        <taxon>Pseudomonadaceae</taxon>
        <taxon>Pseudomonas</taxon>
    </lineage>
</organism>
<dbReference type="GO" id="GO:0004497">
    <property type="term" value="F:monooxygenase activity"/>
    <property type="evidence" value="ECO:0007669"/>
    <property type="project" value="UniProtKB-KW"/>
</dbReference>
<reference evidence="8 10" key="1">
    <citation type="submission" date="2015-10" db="EMBL/GenBank/DDBJ databases">
        <title>Pseudomonas putida clinical strains.</title>
        <authorList>
            <person name="Molina L."/>
            <person name="Udaondo Z."/>
        </authorList>
    </citation>
    <scope>NUCLEOTIDE SEQUENCE [LARGE SCALE GENOMIC DNA]</scope>
    <source>
        <strain evidence="8 10">HB13667</strain>
    </source>
</reference>
<evidence type="ECO:0000256" key="5">
    <source>
        <dbReference type="ARBA" id="ARBA00022827"/>
    </source>
</evidence>
<keyword evidence="5" id="KW-0274">FAD</keyword>
<keyword evidence="4" id="KW-0285">Flavoprotein</keyword>
<dbReference type="PANTHER" id="PTHR42802:SF1">
    <property type="entry name" value="L-ORNITHINE N(5)-MONOOXYGENASE"/>
    <property type="match status" value="1"/>
</dbReference>
<dbReference type="InterPro" id="IPR036188">
    <property type="entry name" value="FAD/NAD-bd_sf"/>
</dbReference>
<dbReference type="InterPro" id="IPR025700">
    <property type="entry name" value="Lys/Orn_oxygenase"/>
</dbReference>
<dbReference type="SUPFAM" id="SSF51905">
    <property type="entry name" value="FAD/NAD(P)-binding domain"/>
    <property type="match status" value="2"/>
</dbReference>
<evidence type="ECO:0000313" key="9">
    <source>
        <dbReference type="EMBL" id="RNF90121.1"/>
    </source>
</evidence>
<keyword evidence="8" id="KW-0503">Monooxygenase</keyword>
<accession>A0A0P7DKE7</accession>
<gene>
    <name evidence="9" type="ORF">EFK07_10460</name>
    <name evidence="8" type="ORF">HB13667_01210</name>
</gene>
<dbReference type="Pfam" id="PF13434">
    <property type="entry name" value="Lys_Orn_oxgnase"/>
    <property type="match status" value="1"/>
</dbReference>
<evidence type="ECO:0000256" key="4">
    <source>
        <dbReference type="ARBA" id="ARBA00022630"/>
    </source>
</evidence>